<dbReference type="Proteomes" id="UP000748025">
    <property type="component" value="Unassembled WGS sequence"/>
</dbReference>
<dbReference type="GO" id="GO:0007007">
    <property type="term" value="P:inner mitochondrial membrane organization"/>
    <property type="evidence" value="ECO:0007669"/>
    <property type="project" value="TreeGrafter"/>
</dbReference>
<keyword evidence="4" id="KW-0809">Transit peptide</keyword>
<dbReference type="SUPFAM" id="SSF51219">
    <property type="entry name" value="TRAP-like"/>
    <property type="match status" value="1"/>
</dbReference>
<protein>
    <recommendedName>
        <fullName evidence="3 6">Altered inheritance of mitochondria protein 24, mitochondrial</fullName>
    </recommendedName>
</protein>
<dbReference type="GO" id="GO:0005743">
    <property type="term" value="C:mitochondrial inner membrane"/>
    <property type="evidence" value="ECO:0007669"/>
    <property type="project" value="TreeGrafter"/>
</dbReference>
<accession>A0A9P7NBB5</accession>
<dbReference type="PANTHER" id="PTHR36959">
    <property type="entry name" value="ALTERED INHERITANCE OF MITOCHONDRIA PROTEIN 24, MITOCHONDRIAL"/>
    <property type="match status" value="1"/>
</dbReference>
<dbReference type="Gene3D" id="3.60.160.10">
    <property type="entry name" value="Mitochondrial biogenesis AIM24"/>
    <property type="match status" value="1"/>
</dbReference>
<gene>
    <name evidence="7" type="primary">AIM24</name>
    <name evidence="7" type="ORF">E4U43_008177</name>
</gene>
<evidence type="ECO:0000256" key="6">
    <source>
        <dbReference type="RuleBase" id="RU363045"/>
    </source>
</evidence>
<name>A0A9P7NBB5_9HYPO</name>
<comment type="similarity">
    <text evidence="2 6">Belongs to the AIM24 family.</text>
</comment>
<organism evidence="7 8">
    <name type="scientific">Claviceps pusilla</name>
    <dbReference type="NCBI Taxonomy" id="123648"/>
    <lineage>
        <taxon>Eukaryota</taxon>
        <taxon>Fungi</taxon>
        <taxon>Dikarya</taxon>
        <taxon>Ascomycota</taxon>
        <taxon>Pezizomycotina</taxon>
        <taxon>Sordariomycetes</taxon>
        <taxon>Hypocreomycetidae</taxon>
        <taxon>Hypocreales</taxon>
        <taxon>Clavicipitaceae</taxon>
        <taxon>Claviceps</taxon>
    </lineage>
</organism>
<dbReference type="InterPro" id="IPR002838">
    <property type="entry name" value="AIM24"/>
</dbReference>
<evidence type="ECO:0000313" key="7">
    <source>
        <dbReference type="EMBL" id="KAG6011691.1"/>
    </source>
</evidence>
<evidence type="ECO:0000313" key="8">
    <source>
        <dbReference type="Proteomes" id="UP000748025"/>
    </source>
</evidence>
<dbReference type="InterPro" id="IPR016031">
    <property type="entry name" value="Trp_RNA-bd_attenuator-like_dom"/>
</dbReference>
<evidence type="ECO:0000256" key="3">
    <source>
        <dbReference type="ARBA" id="ARBA00013287"/>
    </source>
</evidence>
<evidence type="ECO:0000256" key="2">
    <source>
        <dbReference type="ARBA" id="ARBA00009322"/>
    </source>
</evidence>
<proteinExistence type="inferred from homology"/>
<dbReference type="Pfam" id="PF01987">
    <property type="entry name" value="AIM24"/>
    <property type="match status" value="1"/>
</dbReference>
<dbReference type="PANTHER" id="PTHR36959:SF2">
    <property type="entry name" value="ALTERED INHERITANCE OF MITOCHONDRIA PROTEIN 24, MITOCHONDRIAL"/>
    <property type="match status" value="1"/>
</dbReference>
<evidence type="ECO:0000256" key="4">
    <source>
        <dbReference type="ARBA" id="ARBA00022946"/>
    </source>
</evidence>
<comment type="caution">
    <text evidence="7">The sequence shown here is derived from an EMBL/GenBank/DDBJ whole genome shotgun (WGS) entry which is preliminary data.</text>
</comment>
<dbReference type="OrthoDB" id="5295771at2759"/>
<reference evidence="7" key="1">
    <citation type="journal article" date="2020" name="bioRxiv">
        <title>Whole genome comparisons of ergot fungi reveals the divergence and evolution of species within the genus Claviceps are the result of varying mechanisms driving genome evolution and host range expansion.</title>
        <authorList>
            <person name="Wyka S.A."/>
            <person name="Mondo S.J."/>
            <person name="Liu M."/>
            <person name="Dettman J."/>
            <person name="Nalam V."/>
            <person name="Broders K.D."/>
        </authorList>
    </citation>
    <scope>NUCLEOTIDE SEQUENCE</scope>
    <source>
        <strain evidence="7">CCC 602</strain>
    </source>
</reference>
<dbReference type="AlphaFoldDB" id="A0A9P7NBB5"/>
<keyword evidence="8" id="KW-1185">Reference proteome</keyword>
<evidence type="ECO:0000256" key="1">
    <source>
        <dbReference type="ARBA" id="ARBA00004173"/>
    </source>
</evidence>
<evidence type="ECO:0000256" key="5">
    <source>
        <dbReference type="ARBA" id="ARBA00023128"/>
    </source>
</evidence>
<keyword evidence="5 6" id="KW-0496">Mitochondrion</keyword>
<sequence>MFSAAGKSRFARRPAKVKDVKLHISCFEGTARHSSRHDNMMRGSSSIARSTRSSAHGFRPQRTTAAFVCWQCRRIQISAAPSTELPNMTRDAFEVSSRSSRDMADAQFEVLGSPYSMLSVTLSASQKLYTRRGTLVAVAGKADNAQSTLSLLNPLPRAVFGVPFLYQRISSTTPITALIASKSPTTTFSVLHLDGTTDWIVSQRNALLAWTGHTLTLSSRIQRKLALAHWGSTHLTGRGLAALCAPGQVYQLTLAEGEEFVAHPGSVVAYAVSRNAPQPFRFKSTSLRLQIPSLTAWLPETDFTKSVRNSGLYRFLASALYNVRTMTRRTIWGDRLFLQFKGPATILLSSRGVRAADVLSGEQINEIADTPAGAAALPAAIERARNPAGLLEKEVEPSAPHDGDDDATRKVHIAPVQKDGKVVFEEDKQLKDSLR</sequence>
<dbReference type="InterPro" id="IPR036983">
    <property type="entry name" value="AIM24_sf"/>
</dbReference>
<dbReference type="EMBL" id="SRPW01000843">
    <property type="protein sequence ID" value="KAG6011691.1"/>
    <property type="molecule type" value="Genomic_DNA"/>
</dbReference>
<comment type="subcellular location">
    <subcellularLocation>
        <location evidence="1 6">Mitochondrion</location>
    </subcellularLocation>
</comment>